<dbReference type="InterPro" id="IPR011990">
    <property type="entry name" value="TPR-like_helical_dom_sf"/>
</dbReference>
<proteinExistence type="predicted"/>
<sequence length="140" mass="15962">DQAFQRVYEGAQKGCSYCAYAIANVYQWGDYHILPSARKVANEGEPSTFVRFLKSLFVQADQRRSTNKINAIAQQWLRKSADAGLVIAYRNLRITYVEQDNRAMEEQVIFEGAKAGLPLMMYLAGDICKSRGEHERALEY</sequence>
<feature type="non-terminal residue" evidence="1">
    <location>
        <position position="140"/>
    </location>
</feature>
<accession>W1XAE7</accession>
<organism evidence="1 2">
    <name type="scientific">Escherichia coli DORA_A_5_14_21</name>
    <dbReference type="NCBI Taxonomy" id="1403943"/>
    <lineage>
        <taxon>Bacteria</taxon>
        <taxon>Pseudomonadati</taxon>
        <taxon>Pseudomonadota</taxon>
        <taxon>Gammaproteobacteria</taxon>
        <taxon>Enterobacterales</taxon>
        <taxon>Enterobacteriaceae</taxon>
        <taxon>Escherichia</taxon>
    </lineage>
</organism>
<dbReference type="Gene3D" id="1.25.40.10">
    <property type="entry name" value="Tetratricopeptide repeat domain"/>
    <property type="match status" value="1"/>
</dbReference>
<dbReference type="Proteomes" id="UP000018853">
    <property type="component" value="Unassembled WGS sequence"/>
</dbReference>
<protein>
    <recommendedName>
        <fullName evidence="3">Sel1 repeat family protein</fullName>
    </recommendedName>
</protein>
<name>W1XAE7_ECOLX</name>
<reference evidence="1 2" key="1">
    <citation type="submission" date="2013-12" db="EMBL/GenBank/DDBJ databases">
        <title>A Varibaculum cambriense genome reconstructed from a premature infant gut community with otherwise low bacterial novelty that shifts toward anaerobic metabolism during the third week of life.</title>
        <authorList>
            <person name="Brown C.T."/>
            <person name="Sharon I."/>
            <person name="Thomas B.C."/>
            <person name="Castelle C.J."/>
            <person name="Morowitz M.J."/>
            <person name="Banfield J.F."/>
        </authorList>
    </citation>
    <scope>NUCLEOTIDE SEQUENCE [LARGE SCALE GENOMIC DNA]</scope>
    <source>
        <strain evidence="2">DORA_A_5_14_21</strain>
    </source>
</reference>
<evidence type="ECO:0000313" key="1">
    <source>
        <dbReference type="EMBL" id="ETJ27111.1"/>
    </source>
</evidence>
<gene>
    <name evidence="1" type="ORF">Q609_ECAC00475G0001</name>
</gene>
<evidence type="ECO:0000313" key="2">
    <source>
        <dbReference type="Proteomes" id="UP000018853"/>
    </source>
</evidence>
<dbReference type="AlphaFoldDB" id="W1XAE7"/>
<comment type="caution">
    <text evidence="1">The sequence shown here is derived from an EMBL/GenBank/DDBJ whole genome shotgun (WGS) entry which is preliminary data.</text>
</comment>
<evidence type="ECO:0008006" key="3">
    <source>
        <dbReference type="Google" id="ProtNLM"/>
    </source>
</evidence>
<feature type="non-terminal residue" evidence="1">
    <location>
        <position position="1"/>
    </location>
</feature>
<dbReference type="EMBL" id="AZLZ01000475">
    <property type="protein sequence ID" value="ETJ27111.1"/>
    <property type="molecule type" value="Genomic_DNA"/>
</dbReference>